<keyword evidence="2" id="KW-1185">Reference proteome</keyword>
<sequence>MNNTTWYYINYNGAKVQIKTFVSYEIQGCLRGICYVTSHRCNVSVLNR</sequence>
<comment type="caution">
    <text evidence="1">The sequence shown here is derived from an EMBL/GenBank/DDBJ whole genome shotgun (WGS) entry which is preliminary data.</text>
</comment>
<organism evidence="1 2">
    <name type="scientific">Paenibacillus silvae</name>
    <dbReference type="NCBI Taxonomy" id="1325358"/>
    <lineage>
        <taxon>Bacteria</taxon>
        <taxon>Bacillati</taxon>
        <taxon>Bacillota</taxon>
        <taxon>Bacilli</taxon>
        <taxon>Bacillales</taxon>
        <taxon>Paenibacillaceae</taxon>
        <taxon>Paenibacillus</taxon>
    </lineage>
</organism>
<dbReference type="Proteomes" id="UP000652153">
    <property type="component" value="Unassembled WGS sequence"/>
</dbReference>
<evidence type="ECO:0000313" key="1">
    <source>
        <dbReference type="EMBL" id="GGH54300.1"/>
    </source>
</evidence>
<reference evidence="2" key="1">
    <citation type="journal article" date="2019" name="Int. J. Syst. Evol. Microbiol.">
        <title>The Global Catalogue of Microorganisms (GCM) 10K type strain sequencing project: providing services to taxonomists for standard genome sequencing and annotation.</title>
        <authorList>
            <consortium name="The Broad Institute Genomics Platform"/>
            <consortium name="The Broad Institute Genome Sequencing Center for Infectious Disease"/>
            <person name="Wu L."/>
            <person name="Ma J."/>
        </authorList>
    </citation>
    <scope>NUCLEOTIDE SEQUENCE [LARGE SCALE GENOMIC DNA]</scope>
    <source>
        <strain evidence="2">CGMCC 1.12770</strain>
    </source>
</reference>
<evidence type="ECO:0000313" key="2">
    <source>
        <dbReference type="Proteomes" id="UP000652153"/>
    </source>
</evidence>
<gene>
    <name evidence="1" type="ORF">GCM10008014_22830</name>
</gene>
<accession>A0ABQ1Z966</accession>
<protein>
    <submittedName>
        <fullName evidence="1">Uncharacterized protein</fullName>
    </submittedName>
</protein>
<dbReference type="EMBL" id="BMFU01000003">
    <property type="protein sequence ID" value="GGH54300.1"/>
    <property type="molecule type" value="Genomic_DNA"/>
</dbReference>
<name>A0ABQ1Z966_9BACL</name>
<proteinExistence type="predicted"/>